<comment type="subcellular location">
    <subcellularLocation>
        <location evidence="1">Cell outer membrane</location>
    </subcellularLocation>
</comment>
<dbReference type="AlphaFoldDB" id="A0A562SMW3"/>
<evidence type="ECO:0000259" key="7">
    <source>
        <dbReference type="Pfam" id="PF14322"/>
    </source>
</evidence>
<dbReference type="Proteomes" id="UP000316778">
    <property type="component" value="Unassembled WGS sequence"/>
</dbReference>
<dbReference type="InterPro" id="IPR033985">
    <property type="entry name" value="SusD-like_N"/>
</dbReference>
<keyword evidence="5" id="KW-0998">Cell outer membrane</keyword>
<dbReference type="GO" id="GO:0009279">
    <property type="term" value="C:cell outer membrane"/>
    <property type="evidence" value="ECO:0007669"/>
    <property type="project" value="UniProtKB-SubCell"/>
</dbReference>
<evidence type="ECO:0000256" key="1">
    <source>
        <dbReference type="ARBA" id="ARBA00004442"/>
    </source>
</evidence>
<dbReference type="OrthoDB" id="636214at2"/>
<name>A0A562SMW3_CHIJA</name>
<dbReference type="SUPFAM" id="SSF48452">
    <property type="entry name" value="TPR-like"/>
    <property type="match status" value="1"/>
</dbReference>
<evidence type="ECO:0000256" key="2">
    <source>
        <dbReference type="ARBA" id="ARBA00006275"/>
    </source>
</evidence>
<dbReference type="CDD" id="cd08977">
    <property type="entry name" value="SusD"/>
    <property type="match status" value="1"/>
</dbReference>
<dbReference type="EMBL" id="VLLG01000007">
    <property type="protein sequence ID" value="TWI82030.1"/>
    <property type="molecule type" value="Genomic_DNA"/>
</dbReference>
<dbReference type="RefSeq" id="WP_145719140.1">
    <property type="nucleotide sequence ID" value="NZ_BAAAFY010000003.1"/>
</dbReference>
<dbReference type="PROSITE" id="PS51257">
    <property type="entry name" value="PROKAR_LIPOPROTEIN"/>
    <property type="match status" value="1"/>
</dbReference>
<dbReference type="Pfam" id="PF07980">
    <property type="entry name" value="SusD_RagB"/>
    <property type="match status" value="1"/>
</dbReference>
<evidence type="ECO:0000313" key="9">
    <source>
        <dbReference type="Proteomes" id="UP000316778"/>
    </source>
</evidence>
<reference evidence="8 9" key="1">
    <citation type="journal article" date="2013" name="Stand. Genomic Sci.">
        <title>Genomic Encyclopedia of Type Strains, Phase I: The one thousand microbial genomes (KMG-I) project.</title>
        <authorList>
            <person name="Kyrpides N.C."/>
            <person name="Woyke T."/>
            <person name="Eisen J.A."/>
            <person name="Garrity G."/>
            <person name="Lilburn T.G."/>
            <person name="Beck B.J."/>
            <person name="Whitman W.B."/>
            <person name="Hugenholtz P."/>
            <person name="Klenk H.P."/>
        </authorList>
    </citation>
    <scope>NUCLEOTIDE SEQUENCE [LARGE SCALE GENOMIC DNA]</scope>
    <source>
        <strain evidence="8 9">DSM 13484</strain>
    </source>
</reference>
<keyword evidence="3" id="KW-0732">Signal</keyword>
<keyword evidence="9" id="KW-1185">Reference proteome</keyword>
<gene>
    <name evidence="8" type="ORF">LX66_5347</name>
</gene>
<dbReference type="Gene3D" id="1.25.40.390">
    <property type="match status" value="1"/>
</dbReference>
<accession>A0A562SMW3</accession>
<feature type="domain" description="RagB/SusD" evidence="6">
    <location>
        <begin position="341"/>
        <end position="497"/>
    </location>
</feature>
<evidence type="ECO:0000259" key="6">
    <source>
        <dbReference type="Pfam" id="PF07980"/>
    </source>
</evidence>
<evidence type="ECO:0000256" key="3">
    <source>
        <dbReference type="ARBA" id="ARBA00022729"/>
    </source>
</evidence>
<dbReference type="InterPro" id="IPR012944">
    <property type="entry name" value="SusD_RagB_dom"/>
</dbReference>
<proteinExistence type="inferred from homology"/>
<feature type="domain" description="SusD-like N-terminal" evidence="7">
    <location>
        <begin position="38"/>
        <end position="227"/>
    </location>
</feature>
<dbReference type="InterPro" id="IPR011990">
    <property type="entry name" value="TPR-like_helical_dom_sf"/>
</dbReference>
<comment type="similarity">
    <text evidence="2">Belongs to the SusD family.</text>
</comment>
<evidence type="ECO:0000256" key="4">
    <source>
        <dbReference type="ARBA" id="ARBA00023136"/>
    </source>
</evidence>
<comment type="caution">
    <text evidence="8">The sequence shown here is derived from an EMBL/GenBank/DDBJ whole genome shotgun (WGS) entry which is preliminary data.</text>
</comment>
<evidence type="ECO:0000256" key="5">
    <source>
        <dbReference type="ARBA" id="ARBA00023237"/>
    </source>
</evidence>
<sequence length="498" mass="56056">MPGNIRSKYGVLTCLLAAALLSCKLEETPYSAIYTDTFYKTQQDAEAAIAAVYTALADMYGGPSPLLVADLSADQVYPRPVVGRDTYTLFSYDADYTAVRSYNRTMESPVNIWDNCYKGIERANWVLEKVPGTSMDAERRQQILGEAWFLRAWFHWMLTKNFRDVVVRTHPSKVLEDAYKPGSPKQEVYQQVYRDLDSAIAALPEYSASWAKGRPSREVAQAIYAKAALYNEDWTTALEKASAVINSGRYQLMDNVLDVYDPAREDAARQENMWAFEAESAVPSRASQIMSLYGPPNSKGPAYGNSSYGSIFAYPDFFASFDPADKRRQLLDTFYIDRQGNTVHQANITPITPKGVLVKKYMDPNSIGNAHSTNIPLLRLADVYLVAAEAEARQNGPTAAAYGFINRVRTRAGLPNLEEGLSKEAFIAAVLQERSWELFAEGDRWYDLTRTNTFMQVIPQAVNDVFPARNPQPRHRYFPIPLSEINANPELEQNPDWK</sequence>
<keyword evidence="4" id="KW-0472">Membrane</keyword>
<organism evidence="8 9">
    <name type="scientific">Chitinophaga japonensis</name>
    <name type="common">Flexibacter japonensis</name>
    <dbReference type="NCBI Taxonomy" id="104662"/>
    <lineage>
        <taxon>Bacteria</taxon>
        <taxon>Pseudomonadati</taxon>
        <taxon>Bacteroidota</taxon>
        <taxon>Chitinophagia</taxon>
        <taxon>Chitinophagales</taxon>
        <taxon>Chitinophagaceae</taxon>
        <taxon>Chitinophaga</taxon>
    </lineage>
</organism>
<dbReference type="Pfam" id="PF14322">
    <property type="entry name" value="SusD-like_3"/>
    <property type="match status" value="1"/>
</dbReference>
<protein>
    <submittedName>
        <fullName evidence="8">Putative outer membrane starch-binding protein</fullName>
    </submittedName>
</protein>
<evidence type="ECO:0000313" key="8">
    <source>
        <dbReference type="EMBL" id="TWI82030.1"/>
    </source>
</evidence>